<proteinExistence type="predicted"/>
<name>A0AAD7C323_MYCRO</name>
<evidence type="ECO:0000313" key="3">
    <source>
        <dbReference type="Proteomes" id="UP001221757"/>
    </source>
</evidence>
<dbReference type="AlphaFoldDB" id="A0AAD7C323"/>
<reference evidence="2" key="1">
    <citation type="submission" date="2023-03" db="EMBL/GenBank/DDBJ databases">
        <title>Massive genome expansion in bonnet fungi (Mycena s.s.) driven by repeated elements and novel gene families across ecological guilds.</title>
        <authorList>
            <consortium name="Lawrence Berkeley National Laboratory"/>
            <person name="Harder C.B."/>
            <person name="Miyauchi S."/>
            <person name="Viragh M."/>
            <person name="Kuo A."/>
            <person name="Thoen E."/>
            <person name="Andreopoulos B."/>
            <person name="Lu D."/>
            <person name="Skrede I."/>
            <person name="Drula E."/>
            <person name="Henrissat B."/>
            <person name="Morin E."/>
            <person name="Kohler A."/>
            <person name="Barry K."/>
            <person name="LaButti K."/>
            <person name="Morin E."/>
            <person name="Salamov A."/>
            <person name="Lipzen A."/>
            <person name="Mereny Z."/>
            <person name="Hegedus B."/>
            <person name="Baldrian P."/>
            <person name="Stursova M."/>
            <person name="Weitz H."/>
            <person name="Taylor A."/>
            <person name="Grigoriev I.V."/>
            <person name="Nagy L.G."/>
            <person name="Martin F."/>
            <person name="Kauserud H."/>
        </authorList>
    </citation>
    <scope>NUCLEOTIDE SEQUENCE</scope>
    <source>
        <strain evidence="2">CBHHK067</strain>
    </source>
</reference>
<keyword evidence="3" id="KW-1185">Reference proteome</keyword>
<dbReference type="PANTHER" id="PTHR35871:SF1">
    <property type="entry name" value="CXC1-LIKE CYSTEINE CLUSTER ASSOCIATED WITH KDZ TRANSPOSASES DOMAIN-CONTAINING PROTEIN"/>
    <property type="match status" value="1"/>
</dbReference>
<gene>
    <name evidence="2" type="ORF">B0H17DRAFT_1277772</name>
</gene>
<organism evidence="2 3">
    <name type="scientific">Mycena rosella</name>
    <name type="common">Pink bonnet</name>
    <name type="synonym">Agaricus rosellus</name>
    <dbReference type="NCBI Taxonomy" id="1033263"/>
    <lineage>
        <taxon>Eukaryota</taxon>
        <taxon>Fungi</taxon>
        <taxon>Dikarya</taxon>
        <taxon>Basidiomycota</taxon>
        <taxon>Agaricomycotina</taxon>
        <taxon>Agaricomycetes</taxon>
        <taxon>Agaricomycetidae</taxon>
        <taxon>Agaricales</taxon>
        <taxon>Marasmiineae</taxon>
        <taxon>Mycenaceae</taxon>
        <taxon>Mycena</taxon>
    </lineage>
</organism>
<evidence type="ECO:0000313" key="2">
    <source>
        <dbReference type="EMBL" id="KAJ7637857.1"/>
    </source>
</evidence>
<dbReference type="EMBL" id="JARKIE010000447">
    <property type="protein sequence ID" value="KAJ7637857.1"/>
    <property type="molecule type" value="Genomic_DNA"/>
</dbReference>
<protein>
    <submittedName>
        <fullName evidence="2">Uncharacterized protein</fullName>
    </submittedName>
</protein>
<feature type="region of interest" description="Disordered" evidence="1">
    <location>
        <begin position="128"/>
        <end position="180"/>
    </location>
</feature>
<dbReference type="PANTHER" id="PTHR35871">
    <property type="entry name" value="EXPRESSED PROTEIN"/>
    <property type="match status" value="1"/>
</dbReference>
<feature type="compositionally biased region" description="Pro residues" evidence="1">
    <location>
        <begin position="81"/>
        <end position="96"/>
    </location>
</feature>
<feature type="compositionally biased region" description="Acidic residues" evidence="1">
    <location>
        <begin position="133"/>
        <end position="148"/>
    </location>
</feature>
<dbReference type="Proteomes" id="UP001221757">
    <property type="component" value="Unassembled WGS sequence"/>
</dbReference>
<evidence type="ECO:0000256" key="1">
    <source>
        <dbReference type="SAM" id="MobiDB-lite"/>
    </source>
</evidence>
<sequence length="607" mass="69679">MSLNGKGWKKAETNRGLGYNKHAESTLYRHAQKKRENEAEAAVARESAQSKAFTTYFQPRVQMRPQPSPSSAESGVEPHPLAAPVPLIRPPTPPLTPGTSATIPQSIPPYLPPLLPVVNDILCPIPHSYLSDEPSEPEISDEDDDDSDREPAQSAPKKRRKLDISVRDQKRLKKEQRRKEYSDALTAIEKLISLKRTQYQSPLQGKRARTAVWVKKRDLPESDRGRHAKTWSLLNDPEIKEELTAYLRSNKWSMNPEKLVEYSKAKLVTDEMKQFIQNAVNKEMPRGLKKYLEVELFPRIGYKVVRGISLTTARQWLHDQGFEYTEVKKGLFYDGHERPDNVDYRQNQFIPAFDALRPYLVEYQVGKLDKLVEKPPPPPGQFWLVLTAHDEMTAQANDGQKAVWIMKGENPIRKKGVGRGVHRNDIICSTFGHVVEAGQGIEYGKNHDGYWDGAQFIKQLEDRIIPAFERLHDRNIYRACFLIDNSQGHCAYSEDALVVTRMNWRPGGKQASMRDGWFWFNGRKVPQQMVSSDGKPKGMKMVLEERGLWRPSLKMKCDTARCKIPLEQLNYYLIRVFWLEDPRLEGLDQTLMPSVRLIRDRSSTKPA</sequence>
<accession>A0AAD7C323</accession>
<feature type="region of interest" description="Disordered" evidence="1">
    <location>
        <begin position="23"/>
        <end position="104"/>
    </location>
</feature>
<comment type="caution">
    <text evidence="2">The sequence shown here is derived from an EMBL/GenBank/DDBJ whole genome shotgun (WGS) entry which is preliminary data.</text>
</comment>